<dbReference type="AlphaFoldDB" id="A0A917CT66"/>
<organism evidence="1 2">
    <name type="scientific">Paenibacillus abyssi</name>
    <dbReference type="NCBI Taxonomy" id="1340531"/>
    <lineage>
        <taxon>Bacteria</taxon>
        <taxon>Bacillati</taxon>
        <taxon>Bacillota</taxon>
        <taxon>Bacilli</taxon>
        <taxon>Bacillales</taxon>
        <taxon>Paenibacillaceae</taxon>
        <taxon>Paenibacillus</taxon>
    </lineage>
</organism>
<dbReference type="EMBL" id="BMGR01000004">
    <property type="protein sequence ID" value="GGF97618.1"/>
    <property type="molecule type" value="Genomic_DNA"/>
</dbReference>
<keyword evidence="2" id="KW-1185">Reference proteome</keyword>
<sequence length="80" mass="9140">MGQMVKNEDIIYVYDEDELIMELTGKDMRKMIPTWSGTLSIGDTLIGIGREMSIKELQIDYPGPAEAATKYKVYIEEYAK</sequence>
<protein>
    <submittedName>
        <fullName evidence="1">Uncharacterized protein</fullName>
    </submittedName>
</protein>
<gene>
    <name evidence="1" type="ORF">GCM10010916_13580</name>
</gene>
<comment type="caution">
    <text evidence="1">The sequence shown here is derived from an EMBL/GenBank/DDBJ whole genome shotgun (WGS) entry which is preliminary data.</text>
</comment>
<reference evidence="1" key="1">
    <citation type="journal article" date="2014" name="Int. J. Syst. Evol. Microbiol.">
        <title>Complete genome sequence of Corynebacterium casei LMG S-19264T (=DSM 44701T), isolated from a smear-ripened cheese.</title>
        <authorList>
            <consortium name="US DOE Joint Genome Institute (JGI-PGF)"/>
            <person name="Walter F."/>
            <person name="Albersmeier A."/>
            <person name="Kalinowski J."/>
            <person name="Ruckert C."/>
        </authorList>
    </citation>
    <scope>NUCLEOTIDE SEQUENCE</scope>
    <source>
        <strain evidence="1">CGMCC 1.12987</strain>
    </source>
</reference>
<evidence type="ECO:0000313" key="2">
    <source>
        <dbReference type="Proteomes" id="UP000644756"/>
    </source>
</evidence>
<reference evidence="1" key="2">
    <citation type="submission" date="2020-09" db="EMBL/GenBank/DDBJ databases">
        <authorList>
            <person name="Sun Q."/>
            <person name="Zhou Y."/>
        </authorList>
    </citation>
    <scope>NUCLEOTIDE SEQUENCE</scope>
    <source>
        <strain evidence="1">CGMCC 1.12987</strain>
    </source>
</reference>
<evidence type="ECO:0000313" key="1">
    <source>
        <dbReference type="EMBL" id="GGF97618.1"/>
    </source>
</evidence>
<name>A0A917CT66_9BACL</name>
<accession>A0A917CT66</accession>
<dbReference type="Proteomes" id="UP000644756">
    <property type="component" value="Unassembled WGS sequence"/>
</dbReference>
<proteinExistence type="predicted"/>
<dbReference type="RefSeq" id="WP_188530287.1">
    <property type="nucleotide sequence ID" value="NZ_BMGR01000004.1"/>
</dbReference>